<reference evidence="3 4" key="1">
    <citation type="submission" date="2018-11" db="EMBL/GenBank/DDBJ databases">
        <title>Genome sequence of Apiotrichum porosum DSM 27194.</title>
        <authorList>
            <person name="Aliyu H."/>
            <person name="Gorte O."/>
            <person name="Ochsenreither K."/>
        </authorList>
    </citation>
    <scope>NUCLEOTIDE SEQUENCE [LARGE SCALE GENOMIC DNA]</scope>
    <source>
        <strain evidence="3 4">DSM 27194</strain>
    </source>
</reference>
<dbReference type="SMART" id="SM00338">
    <property type="entry name" value="BRLZ"/>
    <property type="match status" value="1"/>
</dbReference>
<dbReference type="GO" id="GO:0003700">
    <property type="term" value="F:DNA-binding transcription factor activity"/>
    <property type="evidence" value="ECO:0007669"/>
    <property type="project" value="InterPro"/>
</dbReference>
<feature type="domain" description="BZIP" evidence="2">
    <location>
        <begin position="74"/>
        <end position="123"/>
    </location>
</feature>
<evidence type="ECO:0000259" key="2">
    <source>
        <dbReference type="PROSITE" id="PS50217"/>
    </source>
</evidence>
<evidence type="ECO:0000313" key="3">
    <source>
        <dbReference type="EMBL" id="RSH86172.1"/>
    </source>
</evidence>
<feature type="compositionally biased region" description="Polar residues" evidence="1">
    <location>
        <begin position="8"/>
        <end position="17"/>
    </location>
</feature>
<name>A0A427Y526_9TREE</name>
<evidence type="ECO:0000256" key="1">
    <source>
        <dbReference type="SAM" id="MobiDB-lite"/>
    </source>
</evidence>
<dbReference type="GeneID" id="39588946"/>
<protein>
    <recommendedName>
        <fullName evidence="2">BZIP domain-containing protein</fullName>
    </recommendedName>
</protein>
<organism evidence="3 4">
    <name type="scientific">Apiotrichum porosum</name>
    <dbReference type="NCBI Taxonomy" id="105984"/>
    <lineage>
        <taxon>Eukaryota</taxon>
        <taxon>Fungi</taxon>
        <taxon>Dikarya</taxon>
        <taxon>Basidiomycota</taxon>
        <taxon>Agaricomycotina</taxon>
        <taxon>Tremellomycetes</taxon>
        <taxon>Trichosporonales</taxon>
        <taxon>Trichosporonaceae</taxon>
        <taxon>Apiotrichum</taxon>
    </lineage>
</organism>
<accession>A0A427Y526</accession>
<dbReference type="AlphaFoldDB" id="A0A427Y526"/>
<comment type="caution">
    <text evidence="3">The sequence shown here is derived from an EMBL/GenBank/DDBJ whole genome shotgun (WGS) entry which is preliminary data.</text>
</comment>
<evidence type="ECO:0000313" key="4">
    <source>
        <dbReference type="Proteomes" id="UP000279236"/>
    </source>
</evidence>
<feature type="compositionally biased region" description="Basic and acidic residues" evidence="1">
    <location>
        <begin position="19"/>
        <end position="35"/>
    </location>
</feature>
<dbReference type="Pfam" id="PF00170">
    <property type="entry name" value="bZIP_1"/>
    <property type="match status" value="1"/>
</dbReference>
<dbReference type="Gene3D" id="1.20.5.170">
    <property type="match status" value="1"/>
</dbReference>
<dbReference type="PROSITE" id="PS50217">
    <property type="entry name" value="BZIP"/>
    <property type="match status" value="1"/>
</dbReference>
<dbReference type="Proteomes" id="UP000279236">
    <property type="component" value="Unassembled WGS sequence"/>
</dbReference>
<dbReference type="EMBL" id="RSCE01000002">
    <property type="protein sequence ID" value="RSH86172.1"/>
    <property type="molecule type" value="Genomic_DNA"/>
</dbReference>
<dbReference type="PROSITE" id="PS00036">
    <property type="entry name" value="BZIP_BASIC"/>
    <property type="match status" value="1"/>
</dbReference>
<feature type="region of interest" description="Disordered" evidence="1">
    <location>
        <begin position="1"/>
        <end position="101"/>
    </location>
</feature>
<sequence length="295" mass="32433">MEQLFTPDFSQPNTAPSNGHEHASSVGDDVPHIDDQQAASTADVADHLNGPNVDQSDQDQALRGKAATHGLTIEEKKERQKQQNRRAAERSRNKKREELTALEMTVNNIQDENQRLRTRLSSLLASKSEDAPQVPTDVEAAGHSNPGGIDYANLAKLQSELASAKATLLEREMELARVQGEEPTGDNDDARRLLLTHATSLQTAQSEVKVLHSAISHIRMERDNLARQRDILTREVEARRSLQDATNGSPPTSATATGVERALLELRGLVDNTIKSWEQGSILQTRSFNSGEGDR</sequence>
<dbReference type="InterPro" id="IPR046347">
    <property type="entry name" value="bZIP_sf"/>
</dbReference>
<gene>
    <name evidence="3" type="ORF">EHS24_004403</name>
</gene>
<dbReference type="OrthoDB" id="2594273at2759"/>
<dbReference type="RefSeq" id="XP_028478957.1">
    <property type="nucleotide sequence ID" value="XM_028619985.1"/>
</dbReference>
<dbReference type="SUPFAM" id="SSF57959">
    <property type="entry name" value="Leucine zipper domain"/>
    <property type="match status" value="1"/>
</dbReference>
<dbReference type="InterPro" id="IPR004827">
    <property type="entry name" value="bZIP"/>
</dbReference>
<feature type="compositionally biased region" description="Basic and acidic residues" evidence="1">
    <location>
        <begin position="72"/>
        <end position="99"/>
    </location>
</feature>
<proteinExistence type="predicted"/>
<keyword evidence="4" id="KW-1185">Reference proteome</keyword>